<keyword evidence="9 13" id="KW-0472">Membrane</keyword>
<dbReference type="FunFam" id="1.20.1070.10:FF:000033">
    <property type="entry name" value="Vomeronasal type-1 receptor"/>
    <property type="match status" value="1"/>
</dbReference>
<dbReference type="Pfam" id="PF03402">
    <property type="entry name" value="V1R"/>
    <property type="match status" value="1"/>
</dbReference>
<dbReference type="Proteomes" id="UP001732720">
    <property type="component" value="Chromosome 16"/>
</dbReference>
<comment type="function">
    <text evidence="1">Putative pheromone receptor.</text>
</comment>
<keyword evidence="7 13" id="KW-1133">Transmembrane helix</keyword>
<evidence type="ECO:0000256" key="8">
    <source>
        <dbReference type="ARBA" id="ARBA00023040"/>
    </source>
</evidence>
<evidence type="ECO:0000256" key="12">
    <source>
        <dbReference type="ARBA" id="ARBA00023224"/>
    </source>
</evidence>
<evidence type="ECO:0000256" key="9">
    <source>
        <dbReference type="ARBA" id="ARBA00023136"/>
    </source>
</evidence>
<dbReference type="KEGG" id="ccan:109702824"/>
<evidence type="ECO:0000256" key="6">
    <source>
        <dbReference type="ARBA" id="ARBA00022692"/>
    </source>
</evidence>
<evidence type="ECO:0000256" key="1">
    <source>
        <dbReference type="ARBA" id="ARBA00003878"/>
    </source>
</evidence>
<evidence type="ECO:0000256" key="2">
    <source>
        <dbReference type="ARBA" id="ARBA00004651"/>
    </source>
</evidence>
<dbReference type="InterPro" id="IPR004072">
    <property type="entry name" value="Vmron_rcpt_1"/>
</dbReference>
<dbReference type="PANTHER" id="PTHR24062">
    <property type="entry name" value="VOMERONASAL TYPE-1 RECEPTOR"/>
    <property type="match status" value="1"/>
</dbReference>
<dbReference type="GO" id="GO:0016503">
    <property type="term" value="F:pheromone receptor activity"/>
    <property type="evidence" value="ECO:0007669"/>
    <property type="project" value="InterPro"/>
</dbReference>
<dbReference type="OrthoDB" id="9606139at2759"/>
<feature type="transmembrane region" description="Helical" evidence="13">
    <location>
        <begin position="6"/>
        <end position="35"/>
    </location>
</feature>
<comment type="subcellular location">
    <subcellularLocation>
        <location evidence="2 13">Cell membrane</location>
        <topology evidence="2 13">Multi-pass membrane protein</topology>
    </subcellularLocation>
</comment>
<dbReference type="GO" id="GO:0005886">
    <property type="term" value="C:plasma membrane"/>
    <property type="evidence" value="ECO:0007669"/>
    <property type="project" value="UniProtKB-SubCell"/>
</dbReference>
<protein>
    <recommendedName>
        <fullName evidence="13">Vomeronasal type-1 receptor</fullName>
    </recommendedName>
</protein>
<keyword evidence="10 13" id="KW-0675">Receptor</keyword>
<feature type="transmembrane region" description="Helical" evidence="13">
    <location>
        <begin position="191"/>
        <end position="209"/>
    </location>
</feature>
<keyword evidence="6 13" id="KW-0812">Transmembrane</keyword>
<evidence type="ECO:0000259" key="14">
    <source>
        <dbReference type="PROSITE" id="PS50262"/>
    </source>
</evidence>
<feature type="transmembrane region" description="Helical" evidence="13">
    <location>
        <begin position="237"/>
        <end position="259"/>
    </location>
</feature>
<keyword evidence="8 13" id="KW-0297">G-protein coupled receptor</keyword>
<keyword evidence="4 13" id="KW-1003">Cell membrane</keyword>
<dbReference type="Gene3D" id="1.20.1070.10">
    <property type="entry name" value="Rhodopsin 7-helix transmembrane proteins"/>
    <property type="match status" value="1"/>
</dbReference>
<dbReference type="GO" id="GO:0019236">
    <property type="term" value="P:response to pheromone"/>
    <property type="evidence" value="ECO:0007669"/>
    <property type="project" value="UniProtKB-KW"/>
</dbReference>
<feature type="transmembrane region" description="Helical" evidence="13">
    <location>
        <begin position="91"/>
        <end position="111"/>
    </location>
</feature>
<gene>
    <name evidence="16" type="primary">LOC109702824</name>
</gene>
<organism evidence="16">
    <name type="scientific">Castor canadensis</name>
    <name type="common">American beaver</name>
    <dbReference type="NCBI Taxonomy" id="51338"/>
    <lineage>
        <taxon>Eukaryota</taxon>
        <taxon>Metazoa</taxon>
        <taxon>Chordata</taxon>
        <taxon>Craniata</taxon>
        <taxon>Vertebrata</taxon>
        <taxon>Euteleostomi</taxon>
        <taxon>Mammalia</taxon>
        <taxon>Eutheria</taxon>
        <taxon>Euarchontoglires</taxon>
        <taxon>Glires</taxon>
        <taxon>Rodentia</taxon>
        <taxon>Castorimorpha</taxon>
        <taxon>Castoridae</taxon>
        <taxon>Castor</taxon>
    </lineage>
</organism>
<proteinExistence type="inferred from homology"/>
<reference evidence="16" key="1">
    <citation type="submission" date="2025-08" db="UniProtKB">
        <authorList>
            <consortium name="RefSeq"/>
        </authorList>
    </citation>
    <scope>IDENTIFICATION</scope>
    <source>
        <tissue evidence="16">Leukocyte</tissue>
    </source>
</reference>
<keyword evidence="11" id="KW-0325">Glycoprotein</keyword>
<feature type="domain" description="G-protein coupled receptors family 1 profile" evidence="14">
    <location>
        <begin position="22"/>
        <end position="287"/>
    </location>
</feature>
<sequence length="314" mass="36127">MLQTDVIFGIFFISECFVGFIGNSLLFILYMYIFLTQPHLKKPIDVIFIYLTLFNFLTIMIKLITNITLFFGGRLFLDDIGCKAIWYTYRVTRGLSTCTTVLLSVFQAITVSSTNAKWAWLKPKLTSCISPSFLFFWITNFLITIQTILLTRANSNSTAHLYGFSQTSCQIQQLGHSHSIALTNIVVIRDVLFVALMMCTSLYMVQLLYRHHRRAQHVHSPSLSSQSSPENRATHTILLLLSSFVFFYFLHNVIALYRFHRPEENPHLEKVIGILSLCYPTICPFVLMKNNKLTSKFISSLSEMEFTFSQVNLT</sequence>
<dbReference type="AlphaFoldDB" id="A0A8B7WJ46"/>
<evidence type="ECO:0000313" key="15">
    <source>
        <dbReference type="Proteomes" id="UP001732720"/>
    </source>
</evidence>
<evidence type="ECO:0000256" key="3">
    <source>
        <dbReference type="ARBA" id="ARBA00010663"/>
    </source>
</evidence>
<feature type="transmembrane region" description="Helical" evidence="13">
    <location>
        <begin position="132"/>
        <end position="151"/>
    </location>
</feature>
<evidence type="ECO:0000256" key="4">
    <source>
        <dbReference type="ARBA" id="ARBA00022475"/>
    </source>
</evidence>
<keyword evidence="15" id="KW-1185">Reference proteome</keyword>
<dbReference type="GeneID" id="109702824"/>
<keyword evidence="12 13" id="KW-0807">Transducer</keyword>
<accession>A0A8B7WJ46</accession>
<dbReference type="SUPFAM" id="SSF81321">
    <property type="entry name" value="Family A G protein-coupled receptor-like"/>
    <property type="match status" value="1"/>
</dbReference>
<dbReference type="RefSeq" id="XP_020043670.1">
    <property type="nucleotide sequence ID" value="XM_020188081.1"/>
</dbReference>
<comment type="similarity">
    <text evidence="3 13">Belongs to the G-protein coupled receptor 1 family.</text>
</comment>
<evidence type="ECO:0000313" key="16">
    <source>
        <dbReference type="RefSeq" id="XP_020043670.1"/>
    </source>
</evidence>
<feature type="transmembrane region" description="Helical" evidence="13">
    <location>
        <begin position="47"/>
        <end position="71"/>
    </location>
</feature>
<evidence type="ECO:0000256" key="13">
    <source>
        <dbReference type="RuleBase" id="RU364061"/>
    </source>
</evidence>
<dbReference type="PROSITE" id="PS50262">
    <property type="entry name" value="G_PROTEIN_RECEP_F1_2"/>
    <property type="match status" value="1"/>
</dbReference>
<dbReference type="InterPro" id="IPR017452">
    <property type="entry name" value="GPCR_Rhodpsn_7TM"/>
</dbReference>
<evidence type="ECO:0000256" key="5">
    <source>
        <dbReference type="ARBA" id="ARBA00022507"/>
    </source>
</evidence>
<feature type="transmembrane region" description="Helical" evidence="13">
    <location>
        <begin position="271"/>
        <end position="288"/>
    </location>
</feature>
<evidence type="ECO:0000256" key="11">
    <source>
        <dbReference type="ARBA" id="ARBA00023180"/>
    </source>
</evidence>
<name>A0A8B7WJ46_CASCN</name>
<dbReference type="GO" id="GO:0007606">
    <property type="term" value="P:sensory perception of chemical stimulus"/>
    <property type="evidence" value="ECO:0007669"/>
    <property type="project" value="UniProtKB-ARBA"/>
</dbReference>
<dbReference type="PRINTS" id="PR01534">
    <property type="entry name" value="VOMERONASL1R"/>
</dbReference>
<keyword evidence="5 13" id="KW-0589">Pheromone response</keyword>
<evidence type="ECO:0000256" key="7">
    <source>
        <dbReference type="ARBA" id="ARBA00022989"/>
    </source>
</evidence>
<evidence type="ECO:0000256" key="10">
    <source>
        <dbReference type="ARBA" id="ARBA00023170"/>
    </source>
</evidence>